<gene>
    <name evidence="1" type="ORF">CDAR_385511</name>
</gene>
<protein>
    <recommendedName>
        <fullName evidence="3">Beta-tubulin</fullName>
    </recommendedName>
</protein>
<dbReference type="AlphaFoldDB" id="A0AAV4PPW6"/>
<name>A0AAV4PPW6_9ARAC</name>
<evidence type="ECO:0000313" key="1">
    <source>
        <dbReference type="EMBL" id="GIX98445.1"/>
    </source>
</evidence>
<accession>A0AAV4PPW6</accession>
<reference evidence="1 2" key="1">
    <citation type="submission" date="2021-06" db="EMBL/GenBank/DDBJ databases">
        <title>Caerostris darwini draft genome.</title>
        <authorList>
            <person name="Kono N."/>
            <person name="Arakawa K."/>
        </authorList>
    </citation>
    <scope>NUCLEOTIDE SEQUENCE [LARGE SCALE GENOMIC DNA]</scope>
</reference>
<dbReference type="EMBL" id="BPLQ01003165">
    <property type="protein sequence ID" value="GIX98445.1"/>
    <property type="molecule type" value="Genomic_DNA"/>
</dbReference>
<keyword evidence="2" id="KW-1185">Reference proteome</keyword>
<evidence type="ECO:0008006" key="3">
    <source>
        <dbReference type="Google" id="ProtNLM"/>
    </source>
</evidence>
<evidence type="ECO:0000313" key="2">
    <source>
        <dbReference type="Proteomes" id="UP001054837"/>
    </source>
</evidence>
<comment type="caution">
    <text evidence="1">The sequence shown here is derived from an EMBL/GenBank/DDBJ whole genome shotgun (WGS) entry which is preliminary data.</text>
</comment>
<feature type="non-terminal residue" evidence="1">
    <location>
        <position position="1"/>
    </location>
</feature>
<dbReference type="Proteomes" id="UP001054837">
    <property type="component" value="Unassembled WGS sequence"/>
</dbReference>
<organism evidence="1 2">
    <name type="scientific">Caerostris darwini</name>
    <dbReference type="NCBI Taxonomy" id="1538125"/>
    <lineage>
        <taxon>Eukaryota</taxon>
        <taxon>Metazoa</taxon>
        <taxon>Ecdysozoa</taxon>
        <taxon>Arthropoda</taxon>
        <taxon>Chelicerata</taxon>
        <taxon>Arachnida</taxon>
        <taxon>Araneae</taxon>
        <taxon>Araneomorphae</taxon>
        <taxon>Entelegynae</taxon>
        <taxon>Araneoidea</taxon>
        <taxon>Araneidae</taxon>
        <taxon>Caerostris</taxon>
    </lineage>
</organism>
<sequence>RMLPIHCNMTFLRDIFAPRMYYANPLALMEVVMPDFVTVSEGDREDKPS</sequence>
<proteinExistence type="predicted"/>